<reference evidence="1 2" key="1">
    <citation type="submission" date="2019-03" db="EMBL/GenBank/DDBJ databases">
        <title>Single cell metagenomics reveals metabolic interactions within the superorganism composed of flagellate Streblomastix strix and complex community of Bacteroidetes bacteria on its surface.</title>
        <authorList>
            <person name="Treitli S.C."/>
            <person name="Kolisko M."/>
            <person name="Husnik F."/>
            <person name="Keeling P."/>
            <person name="Hampl V."/>
        </authorList>
    </citation>
    <scope>NUCLEOTIDE SEQUENCE [LARGE SCALE GENOMIC DNA]</scope>
    <source>
        <strain evidence="1">ST1C</strain>
    </source>
</reference>
<accession>A0A5J4VLM9</accession>
<dbReference type="EMBL" id="SNRW01006284">
    <property type="protein sequence ID" value="KAA6383366.1"/>
    <property type="molecule type" value="Genomic_DNA"/>
</dbReference>
<proteinExistence type="predicted"/>
<protein>
    <submittedName>
        <fullName evidence="1">Uncharacterized protein</fullName>
    </submittedName>
</protein>
<sequence length="247" mass="27770">MKNSYRHSHQTKEKENPAQFDKIFIGGGKQLLVIMNGKVQVHHMKDKCIKDIALIPTSHLNIQKVNSKLKISEDFNEDSSLSIKSDEFGIHHFKKFWKQLNTSAIFISTTCGSPVLLSFDMKQILDVEQQEDFALSPGCIQQAIPIPTQFKVPSHFEEDRMLLSMGNGRTGSLQLINISNKLLPLTETAYLGKLSFATSCRLFSGSALRNVILVEGDDEHNQNIEPQNSLLLKNSDILQSKDNITNT</sequence>
<evidence type="ECO:0000313" key="1">
    <source>
        <dbReference type="EMBL" id="KAA6383366.1"/>
    </source>
</evidence>
<organism evidence="1 2">
    <name type="scientific">Streblomastix strix</name>
    <dbReference type="NCBI Taxonomy" id="222440"/>
    <lineage>
        <taxon>Eukaryota</taxon>
        <taxon>Metamonada</taxon>
        <taxon>Preaxostyla</taxon>
        <taxon>Oxymonadida</taxon>
        <taxon>Streblomastigidae</taxon>
        <taxon>Streblomastix</taxon>
    </lineage>
</organism>
<dbReference type="Proteomes" id="UP000324800">
    <property type="component" value="Unassembled WGS sequence"/>
</dbReference>
<name>A0A5J4VLM9_9EUKA</name>
<gene>
    <name evidence="1" type="ORF">EZS28_021106</name>
</gene>
<evidence type="ECO:0000313" key="2">
    <source>
        <dbReference type="Proteomes" id="UP000324800"/>
    </source>
</evidence>
<comment type="caution">
    <text evidence="1">The sequence shown here is derived from an EMBL/GenBank/DDBJ whole genome shotgun (WGS) entry which is preliminary data.</text>
</comment>
<dbReference type="AlphaFoldDB" id="A0A5J4VLM9"/>